<dbReference type="HOGENOM" id="CLU_2490797_0_0_11"/>
<organism evidence="1 2">
    <name type="scientific">Schaalia cardiffensis F0333</name>
    <dbReference type="NCBI Taxonomy" id="888050"/>
    <lineage>
        <taxon>Bacteria</taxon>
        <taxon>Bacillati</taxon>
        <taxon>Actinomycetota</taxon>
        <taxon>Actinomycetes</taxon>
        <taxon>Actinomycetales</taxon>
        <taxon>Actinomycetaceae</taxon>
        <taxon>Schaalia</taxon>
    </lineage>
</organism>
<dbReference type="AlphaFoldDB" id="N6X564"/>
<proteinExistence type="predicted"/>
<evidence type="ECO:0000313" key="1">
    <source>
        <dbReference type="EMBL" id="ENO18871.1"/>
    </source>
</evidence>
<dbReference type="EMBL" id="AQHZ01000007">
    <property type="protein sequence ID" value="ENO18871.1"/>
    <property type="molecule type" value="Genomic_DNA"/>
</dbReference>
<dbReference type="PROSITE" id="PS51257">
    <property type="entry name" value="PROKAR_LIPOPROTEIN"/>
    <property type="match status" value="1"/>
</dbReference>
<protein>
    <submittedName>
        <fullName evidence="1">Uncharacterized protein</fullName>
    </submittedName>
</protein>
<evidence type="ECO:0000313" key="2">
    <source>
        <dbReference type="Proteomes" id="UP000013015"/>
    </source>
</evidence>
<sequence>MATKSRNDVTRRAEFTAFLTWITSCDPQQAFAPSARTFLRKIAWYWRVSVPHSATTGEVHEVIMLDGTYLSSWYLLIAYNTSHVLS</sequence>
<dbReference type="STRING" id="888050.HMPREF9004_0541"/>
<keyword evidence="2" id="KW-1185">Reference proteome</keyword>
<comment type="caution">
    <text evidence="1">The sequence shown here is derived from an EMBL/GenBank/DDBJ whole genome shotgun (WGS) entry which is preliminary data.</text>
</comment>
<accession>N6X564</accession>
<dbReference type="Proteomes" id="UP000013015">
    <property type="component" value="Unassembled WGS sequence"/>
</dbReference>
<gene>
    <name evidence="1" type="ORF">HMPREF9004_0541</name>
</gene>
<dbReference type="PATRIC" id="fig|888050.3.peg.521"/>
<reference evidence="1 2" key="1">
    <citation type="submission" date="2013-03" db="EMBL/GenBank/DDBJ databases">
        <title>Reference genome for the Human Microbiome Project.</title>
        <authorList>
            <person name="Aqrawi P."/>
            <person name="Ayvaz T."/>
            <person name="Bess C."/>
            <person name="Blankenburg K."/>
            <person name="Coyle M."/>
            <person name="Deng J."/>
            <person name="Forbes L."/>
            <person name="Fowler G."/>
            <person name="Francisco L."/>
            <person name="Fu Q."/>
            <person name="Gibbs R."/>
            <person name="Gross S."/>
            <person name="Gubbala S."/>
            <person name="Hale W."/>
            <person name="Hemphill L."/>
            <person name="Highlander S."/>
            <person name="Hirani K."/>
            <person name="Jackson L."/>
            <person name="Jakkamsetti A."/>
            <person name="Javaid M."/>
            <person name="Jayaseelan J.C."/>
            <person name="Jiang H."/>
            <person name="Joshi V."/>
            <person name="Korchina V."/>
            <person name="Kovar C."/>
            <person name="Lara F."/>
            <person name="Lee S."/>
            <person name="Liu Y."/>
            <person name="Mata R."/>
            <person name="Mathew T."/>
            <person name="Munidasa M."/>
            <person name="Muzny D."/>
            <person name="Nazareth L."/>
            <person name="Ngo R."/>
            <person name="Nguyen L."/>
            <person name="Nguyen N."/>
            <person name="Okwuonu G."/>
            <person name="Ongeri F."/>
            <person name="Palculict T."/>
            <person name="Patil S."/>
            <person name="Petrosino J."/>
            <person name="Pham C."/>
            <person name="Pham P."/>
            <person name="Pu L.-L."/>
            <person name="Qin X."/>
            <person name="Qu J."/>
            <person name="Reid J."/>
            <person name="Ross M."/>
            <person name="Ruth R."/>
            <person name="Saada N."/>
            <person name="San Lucas F."/>
            <person name="Santibanez J."/>
            <person name="Shang Y."/>
            <person name="Simmons D."/>
            <person name="Song X.-Z."/>
            <person name="Tang L.-Y."/>
            <person name="Thornton R."/>
            <person name="Warren J."/>
            <person name="Weissenberger G."/>
            <person name="Wilczek-Boney K."/>
            <person name="Worley K."/>
            <person name="Youmans B."/>
            <person name="Zhang J."/>
            <person name="Zhang L."/>
            <person name="Zhao Z."/>
            <person name="Zhou C."/>
            <person name="Zhu D."/>
            <person name="Zhu Y."/>
        </authorList>
    </citation>
    <scope>NUCLEOTIDE SEQUENCE [LARGE SCALE GENOMIC DNA]</scope>
    <source>
        <strain evidence="1 2">F0333</strain>
    </source>
</reference>
<name>N6X564_9ACTO</name>